<evidence type="ECO:0000313" key="2">
    <source>
        <dbReference type="EMBL" id="CAF1396665.1"/>
    </source>
</evidence>
<sequence>MSSNGSDCPPGQMETPVEKKWTNSSPSQHLLIQSKEYVYQKNVQPLRFISKLFIHYCSSIPEHLHHLTKTISTEFIRESDIDQENGGKNIIVYEPSTLPTTCITSSNCLNNVHQQQRTVVINTRQENKENRFCLDLIPTDVSNLVHPSDVLPIDSFDLKANRQQTNQVSPSTAVRSIVTDLLRQYSSHPSSPSKSNKRKRSEGTFGEEITSSNMLNELKDKASQQNPSKRIPIRAISTVQAPPSPVLIAD</sequence>
<feature type="region of interest" description="Disordered" evidence="1">
    <location>
        <begin position="1"/>
        <end position="23"/>
    </location>
</feature>
<dbReference type="OrthoDB" id="10625367at2759"/>
<dbReference type="EMBL" id="CAJNOR010004590">
    <property type="protein sequence ID" value="CAF1514170.1"/>
    <property type="molecule type" value="Genomic_DNA"/>
</dbReference>
<dbReference type="Proteomes" id="UP000663852">
    <property type="component" value="Unassembled WGS sequence"/>
</dbReference>
<feature type="region of interest" description="Disordered" evidence="1">
    <location>
        <begin position="184"/>
        <end position="250"/>
    </location>
</feature>
<evidence type="ECO:0000256" key="1">
    <source>
        <dbReference type="SAM" id="MobiDB-lite"/>
    </source>
</evidence>
<protein>
    <submittedName>
        <fullName evidence="3">Uncharacterized protein</fullName>
    </submittedName>
</protein>
<evidence type="ECO:0000313" key="4">
    <source>
        <dbReference type="Proteomes" id="UP000663828"/>
    </source>
</evidence>
<keyword evidence="4" id="KW-1185">Reference proteome</keyword>
<dbReference type="EMBL" id="CAJNOJ010000320">
    <property type="protein sequence ID" value="CAF1396665.1"/>
    <property type="molecule type" value="Genomic_DNA"/>
</dbReference>
<evidence type="ECO:0000313" key="3">
    <source>
        <dbReference type="EMBL" id="CAF1514170.1"/>
    </source>
</evidence>
<organism evidence="3 4">
    <name type="scientific">Adineta ricciae</name>
    <name type="common">Rotifer</name>
    <dbReference type="NCBI Taxonomy" id="249248"/>
    <lineage>
        <taxon>Eukaryota</taxon>
        <taxon>Metazoa</taxon>
        <taxon>Spiralia</taxon>
        <taxon>Gnathifera</taxon>
        <taxon>Rotifera</taxon>
        <taxon>Eurotatoria</taxon>
        <taxon>Bdelloidea</taxon>
        <taxon>Adinetida</taxon>
        <taxon>Adinetidae</taxon>
        <taxon>Adineta</taxon>
    </lineage>
</organism>
<name>A0A815UAE4_ADIRI</name>
<dbReference type="AlphaFoldDB" id="A0A815UAE4"/>
<dbReference type="Proteomes" id="UP000663828">
    <property type="component" value="Unassembled WGS sequence"/>
</dbReference>
<gene>
    <name evidence="2" type="ORF">EDS130_LOCUS35777</name>
    <name evidence="3" type="ORF">XAT740_LOCUS40396</name>
</gene>
<reference evidence="3" key="1">
    <citation type="submission" date="2021-02" db="EMBL/GenBank/DDBJ databases">
        <authorList>
            <person name="Nowell W R."/>
        </authorList>
    </citation>
    <scope>NUCLEOTIDE SEQUENCE</scope>
</reference>
<comment type="caution">
    <text evidence="3">The sequence shown here is derived from an EMBL/GenBank/DDBJ whole genome shotgun (WGS) entry which is preliminary data.</text>
</comment>
<accession>A0A815UAE4</accession>
<proteinExistence type="predicted"/>